<reference evidence="1 2" key="1">
    <citation type="journal article" date="2019" name="Sci. Rep.">
        <title>Orb-weaving spider Araneus ventricosus genome elucidates the spidroin gene catalogue.</title>
        <authorList>
            <person name="Kono N."/>
            <person name="Nakamura H."/>
            <person name="Ohtoshi R."/>
            <person name="Moran D.A.P."/>
            <person name="Shinohara A."/>
            <person name="Yoshida Y."/>
            <person name="Fujiwara M."/>
            <person name="Mori M."/>
            <person name="Tomita M."/>
            <person name="Arakawa K."/>
        </authorList>
    </citation>
    <scope>NUCLEOTIDE SEQUENCE [LARGE SCALE GENOMIC DNA]</scope>
</reference>
<proteinExistence type="predicted"/>
<accession>A0A4Y2V6V8</accession>
<sequence length="123" mass="13250">MNSAGLDPACFEASKSVFLIAQDGGNVLCLSQDDYKYPIQATAALKYPAIRESTEPFSAKSSYVTLLSFPSPIFSQKIPQQVVALHHASRTTPSFRNCPFSATFLNPPCKNTVNCRASPSSGT</sequence>
<comment type="caution">
    <text evidence="1">The sequence shown here is derived from an EMBL/GenBank/DDBJ whole genome shotgun (WGS) entry which is preliminary data.</text>
</comment>
<dbReference type="EMBL" id="BGPR01043656">
    <property type="protein sequence ID" value="GBO20281.1"/>
    <property type="molecule type" value="Genomic_DNA"/>
</dbReference>
<keyword evidence="2" id="KW-1185">Reference proteome</keyword>
<evidence type="ECO:0000313" key="1">
    <source>
        <dbReference type="EMBL" id="GBO20281.1"/>
    </source>
</evidence>
<gene>
    <name evidence="1" type="ORF">AVEN_212028_1</name>
</gene>
<evidence type="ECO:0000313" key="2">
    <source>
        <dbReference type="Proteomes" id="UP000499080"/>
    </source>
</evidence>
<dbReference type="Proteomes" id="UP000499080">
    <property type="component" value="Unassembled WGS sequence"/>
</dbReference>
<dbReference type="AlphaFoldDB" id="A0A4Y2V6V8"/>
<name>A0A4Y2V6V8_ARAVE</name>
<protein>
    <submittedName>
        <fullName evidence="1">Uncharacterized protein</fullName>
    </submittedName>
</protein>
<organism evidence="1 2">
    <name type="scientific">Araneus ventricosus</name>
    <name type="common">Orbweaver spider</name>
    <name type="synonym">Epeira ventricosa</name>
    <dbReference type="NCBI Taxonomy" id="182803"/>
    <lineage>
        <taxon>Eukaryota</taxon>
        <taxon>Metazoa</taxon>
        <taxon>Ecdysozoa</taxon>
        <taxon>Arthropoda</taxon>
        <taxon>Chelicerata</taxon>
        <taxon>Arachnida</taxon>
        <taxon>Araneae</taxon>
        <taxon>Araneomorphae</taxon>
        <taxon>Entelegynae</taxon>
        <taxon>Araneoidea</taxon>
        <taxon>Araneidae</taxon>
        <taxon>Araneus</taxon>
    </lineage>
</organism>